<evidence type="ECO:0000313" key="2">
    <source>
        <dbReference type="Proteomes" id="UP000220005"/>
    </source>
</evidence>
<proteinExistence type="predicted"/>
<comment type="caution">
    <text evidence="1">The sequence shown here is derived from an EMBL/GenBank/DDBJ whole genome shotgun (WGS) entry which is preliminary data.</text>
</comment>
<accession>A0A174D9D9</accession>
<dbReference type="OrthoDB" id="1857404at2"/>
<dbReference type="Proteomes" id="UP000220005">
    <property type="component" value="Unassembled WGS sequence"/>
</dbReference>
<gene>
    <name evidence="1" type="ORF">CGS58_10660</name>
</gene>
<evidence type="ECO:0000313" key="1">
    <source>
        <dbReference type="EMBL" id="PDX80951.1"/>
    </source>
</evidence>
<sequence length="189" mass="20361">MPKNLPSQDSSQQRASKLLLAMGVIVLLGALAYFVLTLVVNRRTPANPDTHYTADNGIVLNYESAVWPVCEMAEDDTLGHALRLASGTDSDNANYQVVLFQRGDASTYEDYIGQSESDLKSAYGVISPRKVKITVDGATVTAVRCDIQAYYAVLATVEYDSGDVIYVSGLTKLASISDIVNLVESVSLS</sequence>
<dbReference type="RefSeq" id="WP_055192061.1">
    <property type="nucleotide sequence ID" value="NZ_NMTY01000024.1"/>
</dbReference>
<dbReference type="EMBL" id="NMTY01000024">
    <property type="protein sequence ID" value="PDX80951.1"/>
    <property type="molecule type" value="Genomic_DNA"/>
</dbReference>
<protein>
    <submittedName>
        <fullName evidence="1">Uncharacterized protein</fullName>
    </submittedName>
</protein>
<dbReference type="AlphaFoldDB" id="A0A174D9D9"/>
<organism evidence="1 2">
    <name type="scientific">Faecalibacterium prausnitzii</name>
    <dbReference type="NCBI Taxonomy" id="853"/>
    <lineage>
        <taxon>Bacteria</taxon>
        <taxon>Bacillati</taxon>
        <taxon>Bacillota</taxon>
        <taxon>Clostridia</taxon>
        <taxon>Eubacteriales</taxon>
        <taxon>Oscillospiraceae</taxon>
        <taxon>Faecalibacterium</taxon>
    </lineage>
</organism>
<reference evidence="1 2" key="1">
    <citation type="journal article" date="2017" name="Front. Microbiol.">
        <title>New Insights into the Diversity of the Genus Faecalibacterium.</title>
        <authorList>
            <person name="Benevides L."/>
            <person name="Burman S."/>
            <person name="Martin R."/>
            <person name="Robert V."/>
            <person name="Thomas M."/>
            <person name="Miquel S."/>
            <person name="Chain F."/>
            <person name="Sokol H."/>
            <person name="Bermudez-Humaran L.G."/>
            <person name="Morrison M."/>
            <person name="Langella P."/>
            <person name="Azevedo V.A."/>
            <person name="Chatel J.M."/>
            <person name="Soares S."/>
        </authorList>
    </citation>
    <scope>NUCLEOTIDE SEQUENCE [LARGE SCALE GENOMIC DNA]</scope>
    <source>
        <strain evidence="1 2">CNCM I 4575</strain>
    </source>
</reference>
<name>A0A174D9D9_9FIRM</name>